<dbReference type="RefSeq" id="XP_008616385.1">
    <property type="nucleotide sequence ID" value="XM_008618163.1"/>
</dbReference>
<evidence type="ECO:0000313" key="2">
    <source>
        <dbReference type="Proteomes" id="UP000030762"/>
    </source>
</evidence>
<gene>
    <name evidence="1" type="ORF">SDRG_12103</name>
</gene>
<accession>T0RDC3</accession>
<dbReference type="VEuPathDB" id="FungiDB:SDRG_12103"/>
<dbReference type="OMA" id="GKRVPFC"/>
<dbReference type="AlphaFoldDB" id="T0RDC3"/>
<organism evidence="1 2">
    <name type="scientific">Saprolegnia diclina (strain VS20)</name>
    <dbReference type="NCBI Taxonomy" id="1156394"/>
    <lineage>
        <taxon>Eukaryota</taxon>
        <taxon>Sar</taxon>
        <taxon>Stramenopiles</taxon>
        <taxon>Oomycota</taxon>
        <taxon>Saprolegniomycetes</taxon>
        <taxon>Saprolegniales</taxon>
        <taxon>Saprolegniaceae</taxon>
        <taxon>Saprolegnia</taxon>
    </lineage>
</organism>
<dbReference type="EMBL" id="JH767177">
    <property type="protein sequence ID" value="EQC30253.1"/>
    <property type="molecule type" value="Genomic_DNA"/>
</dbReference>
<reference evidence="1 2" key="1">
    <citation type="submission" date="2012-04" db="EMBL/GenBank/DDBJ databases">
        <title>The Genome Sequence of Saprolegnia declina VS20.</title>
        <authorList>
            <consortium name="The Broad Institute Genome Sequencing Platform"/>
            <person name="Russ C."/>
            <person name="Nusbaum C."/>
            <person name="Tyler B."/>
            <person name="van West P."/>
            <person name="Dieguez-Uribeondo J."/>
            <person name="de Bruijn I."/>
            <person name="Tripathy S."/>
            <person name="Jiang R."/>
            <person name="Young S.K."/>
            <person name="Zeng Q."/>
            <person name="Gargeya S."/>
            <person name="Fitzgerald M."/>
            <person name="Haas B."/>
            <person name="Abouelleil A."/>
            <person name="Alvarado L."/>
            <person name="Arachchi H.M."/>
            <person name="Berlin A."/>
            <person name="Chapman S.B."/>
            <person name="Goldberg J."/>
            <person name="Griggs A."/>
            <person name="Gujja S."/>
            <person name="Hansen M."/>
            <person name="Howarth C."/>
            <person name="Imamovic A."/>
            <person name="Larimer J."/>
            <person name="McCowen C."/>
            <person name="Montmayeur A."/>
            <person name="Murphy C."/>
            <person name="Neiman D."/>
            <person name="Pearson M."/>
            <person name="Priest M."/>
            <person name="Roberts A."/>
            <person name="Saif S."/>
            <person name="Shea T."/>
            <person name="Sisk P."/>
            <person name="Sykes S."/>
            <person name="Wortman J."/>
            <person name="Nusbaum C."/>
            <person name="Birren B."/>
        </authorList>
    </citation>
    <scope>NUCLEOTIDE SEQUENCE [LARGE SCALE GENOMIC DNA]</scope>
    <source>
        <strain evidence="1 2">VS20</strain>
    </source>
</reference>
<sequence>MAPSKPSKLRAWWQRTLASVGPCKQPSTKVAPSKARYICTCVSLNALATRRGAAPIRYDAPTTPIMLPREFTAEAKNLSVVGGKRVPFCPTQTARMKSRRATTTFAAIAEDATTSGGQIVCPGCAARARLSASVTHCAELDDDDDSDEEY</sequence>
<keyword evidence="2" id="KW-1185">Reference proteome</keyword>
<name>T0RDC3_SAPDV</name>
<protein>
    <submittedName>
        <fullName evidence="1">Uncharacterized protein</fullName>
    </submittedName>
</protein>
<evidence type="ECO:0000313" key="1">
    <source>
        <dbReference type="EMBL" id="EQC30253.1"/>
    </source>
</evidence>
<dbReference type="OrthoDB" id="10336159at2759"/>
<dbReference type="InParanoid" id="T0RDC3"/>
<dbReference type="Proteomes" id="UP000030762">
    <property type="component" value="Unassembled WGS sequence"/>
</dbReference>
<proteinExistence type="predicted"/>
<dbReference type="GeneID" id="19952830"/>